<dbReference type="AlphaFoldDB" id="W9DC48"/>
<evidence type="ECO:0000313" key="2">
    <source>
        <dbReference type="Proteomes" id="UP000035035"/>
    </source>
</evidence>
<dbReference type="PATRIC" id="fig|1423140.3.peg.3120"/>
<reference evidence="1 2" key="1">
    <citation type="journal article" date="2014" name="Genome Announc.">
        <title>Draft Genome Sequence of Gordonia alkanivorans Strain CGMCC6845, a Halotolerant Hydrocarbon-Degrading Bacterium.</title>
        <authorList>
            <person name="Wang X."/>
            <person name="Jin D."/>
            <person name="Zhou L."/>
            <person name="Wu L."/>
            <person name="An W."/>
            <person name="Zhao L."/>
        </authorList>
    </citation>
    <scope>NUCLEOTIDE SEQUENCE [LARGE SCALE GENOMIC DNA]</scope>
    <source>
        <strain evidence="1 2">CGMCC 6845</strain>
    </source>
</reference>
<organism evidence="1 2">
    <name type="scientific">Gordonia alkanivorans CGMCC 6845</name>
    <dbReference type="NCBI Taxonomy" id="1423140"/>
    <lineage>
        <taxon>Bacteria</taxon>
        <taxon>Bacillati</taxon>
        <taxon>Actinomycetota</taxon>
        <taxon>Actinomycetes</taxon>
        <taxon>Mycobacteriales</taxon>
        <taxon>Gordoniaceae</taxon>
        <taxon>Gordonia</taxon>
    </lineage>
</organism>
<dbReference type="Proteomes" id="UP000035035">
    <property type="component" value="Unassembled WGS sequence"/>
</dbReference>
<proteinExistence type="predicted"/>
<sequence length="111" mass="12092">MPLPSTALHYLGAVHSPFSGLPAENEDGPNNADPTLLFIFYGDATHWGYISPKLAETLGADEDELELEPEDLEECLTIDGGIVLRVDTDWSGVNVYGFAPNESTIEFTPRP</sequence>
<dbReference type="EMBL" id="AYXO01000034">
    <property type="protein sequence ID" value="ETA05954.1"/>
    <property type="molecule type" value="Genomic_DNA"/>
</dbReference>
<evidence type="ECO:0000313" key="1">
    <source>
        <dbReference type="EMBL" id="ETA05954.1"/>
    </source>
</evidence>
<name>W9DC48_9ACTN</name>
<gene>
    <name evidence="1" type="ORF">V525_15605</name>
</gene>
<comment type="caution">
    <text evidence="1">The sequence shown here is derived from an EMBL/GenBank/DDBJ whole genome shotgun (WGS) entry which is preliminary data.</text>
</comment>
<protein>
    <submittedName>
        <fullName evidence="1">Uncharacterized protein</fullName>
    </submittedName>
</protein>
<keyword evidence="2" id="KW-1185">Reference proteome</keyword>
<accession>W9DC48</accession>
<dbReference type="HOGENOM" id="CLU_2154789_0_0_11"/>